<organism evidence="2 3">
    <name type="scientific">Symbiodinium natans</name>
    <dbReference type="NCBI Taxonomy" id="878477"/>
    <lineage>
        <taxon>Eukaryota</taxon>
        <taxon>Sar</taxon>
        <taxon>Alveolata</taxon>
        <taxon>Dinophyceae</taxon>
        <taxon>Suessiales</taxon>
        <taxon>Symbiodiniaceae</taxon>
        <taxon>Symbiodinium</taxon>
    </lineage>
</organism>
<sequence>MGSGGSKKAQKSSDPTPEKETPPEKPAESSTEKPAEPSATPAEPVESGTTPAEPMMPVPVTDDGPYRIVDPPDDFVVEGLKVCAGALEDHGDVREGKVLQVAKHPGEHVMKYWLKVEYGPHIAFVHTLMSCGWTSDHVIREVGDAQFPPDPQNVPASETAPRAEAEAAAADAADLEVPGPGGDEPYTIFLVEQIMDAPEAFILESLQSCESTAVQEGKVIQVAKHPSEHVMQYWLKVGDASFPPDPRNLPTSKAVPLPDLKPGDYDQEFVDPSHLDAIATNADLKSIFPEASSGQVRSIWRGAAGFWLEVTAEAEDEPERYGAHFVEPEPGSQQYVLTCAVRLPKDEEFPPEPRTTRGKAVAFNTP</sequence>
<dbReference type="Proteomes" id="UP000604046">
    <property type="component" value="Unassembled WGS sequence"/>
</dbReference>
<feature type="region of interest" description="Disordered" evidence="1">
    <location>
        <begin position="346"/>
        <end position="366"/>
    </location>
</feature>
<evidence type="ECO:0000313" key="2">
    <source>
        <dbReference type="EMBL" id="CAE7337266.1"/>
    </source>
</evidence>
<name>A0A812P2I1_9DINO</name>
<feature type="region of interest" description="Disordered" evidence="1">
    <location>
        <begin position="1"/>
        <end position="59"/>
    </location>
</feature>
<dbReference type="AlphaFoldDB" id="A0A812P2I1"/>
<feature type="compositionally biased region" description="Basic and acidic residues" evidence="1">
    <location>
        <begin position="16"/>
        <end position="35"/>
    </location>
</feature>
<evidence type="ECO:0000313" key="3">
    <source>
        <dbReference type="Proteomes" id="UP000604046"/>
    </source>
</evidence>
<reference evidence="2" key="1">
    <citation type="submission" date="2021-02" db="EMBL/GenBank/DDBJ databases">
        <authorList>
            <person name="Dougan E. K."/>
            <person name="Rhodes N."/>
            <person name="Thang M."/>
            <person name="Chan C."/>
        </authorList>
    </citation>
    <scope>NUCLEOTIDE SEQUENCE</scope>
</reference>
<evidence type="ECO:0000256" key="1">
    <source>
        <dbReference type="SAM" id="MobiDB-lite"/>
    </source>
</evidence>
<gene>
    <name evidence="2" type="ORF">SNAT2548_LOCUS17648</name>
</gene>
<comment type="caution">
    <text evidence="2">The sequence shown here is derived from an EMBL/GenBank/DDBJ whole genome shotgun (WGS) entry which is preliminary data.</text>
</comment>
<protein>
    <submittedName>
        <fullName evidence="2">Uncharacterized protein</fullName>
    </submittedName>
</protein>
<keyword evidence="3" id="KW-1185">Reference proteome</keyword>
<proteinExistence type="predicted"/>
<dbReference type="EMBL" id="CAJNDS010002119">
    <property type="protein sequence ID" value="CAE7337266.1"/>
    <property type="molecule type" value="Genomic_DNA"/>
</dbReference>
<dbReference type="OrthoDB" id="416641at2759"/>
<accession>A0A812P2I1</accession>